<evidence type="ECO:0000313" key="4">
    <source>
        <dbReference type="EMBL" id="MVQ28100.1"/>
    </source>
</evidence>
<dbReference type="AlphaFoldDB" id="A0A6N8IP64"/>
<sequence length="379" mass="42198">MFYTCSPACTDPTHDHGPRSAAATRAASAKASAAPRRTVARDRKGKAKVVDLHCHYLNPEVNARTAHLNAAQHDPTTVFANALTRETNVKQMATRAPKLTGVKERLRDMDRMGVDIQAVCPAPYHFFYFTEPDLGAQLAREVNEGIAKVVADTPDRFVGLGSVPLQDAQLAVRELDHAVKNLGLRGVEICTNVNGKNLTDPSLGLDKFFARCEELGILLFMHPLGWTQADRLTNHYFNNVIGNPLDSTVAVSHLIFDGVMARHPRLKVLVAHGGGYIAHYWARMDHAWRARADTRTVIKRKPSSYLEKFYFDTITHDPEMLRRLIDRFGADHVVLGTDYPYDMGDDDPLGMVAQVKRLPREAREQIVGGNAAKLLKLKF</sequence>
<dbReference type="InterPro" id="IPR006680">
    <property type="entry name" value="Amidohydro-rel"/>
</dbReference>
<dbReference type="EMBL" id="WSEL01000003">
    <property type="protein sequence ID" value="MVQ28100.1"/>
    <property type="molecule type" value="Genomic_DNA"/>
</dbReference>
<comment type="caution">
    <text evidence="4">The sequence shown here is derived from an EMBL/GenBank/DDBJ whole genome shotgun (WGS) entry which is preliminary data.</text>
</comment>
<accession>A0A6N8IP64</accession>
<name>A0A6N8IP64_9BURK</name>
<reference evidence="4 5" key="1">
    <citation type="submission" date="2019-12" db="EMBL/GenBank/DDBJ databases">
        <authorList>
            <person name="Huq M.A."/>
        </authorList>
    </citation>
    <scope>NUCLEOTIDE SEQUENCE [LARGE SCALE GENOMIC DNA]</scope>
    <source>
        <strain evidence="4 5">MAH-25</strain>
    </source>
</reference>
<dbReference type="RefSeq" id="WP_157396243.1">
    <property type="nucleotide sequence ID" value="NZ_WSEL01000003.1"/>
</dbReference>
<feature type="domain" description="Amidohydrolase-related" evidence="3">
    <location>
        <begin position="50"/>
        <end position="377"/>
    </location>
</feature>
<gene>
    <name evidence="4" type="ORF">GON04_01465</name>
</gene>
<organism evidence="4 5">
    <name type="scientific">Ramlibacter pinisoli</name>
    <dbReference type="NCBI Taxonomy" id="2682844"/>
    <lineage>
        <taxon>Bacteria</taxon>
        <taxon>Pseudomonadati</taxon>
        <taxon>Pseudomonadota</taxon>
        <taxon>Betaproteobacteria</taxon>
        <taxon>Burkholderiales</taxon>
        <taxon>Comamonadaceae</taxon>
        <taxon>Ramlibacter</taxon>
    </lineage>
</organism>
<dbReference type="PANTHER" id="PTHR21240">
    <property type="entry name" value="2-AMINO-3-CARBOXYLMUCONATE-6-SEMIALDEHYDE DECARBOXYLASE"/>
    <property type="match status" value="1"/>
</dbReference>
<dbReference type="Gene3D" id="3.20.20.140">
    <property type="entry name" value="Metal-dependent hydrolases"/>
    <property type="match status" value="1"/>
</dbReference>
<dbReference type="PANTHER" id="PTHR21240:SF28">
    <property type="entry name" value="ISO-OROTATE DECARBOXYLASE (EUROFUNG)"/>
    <property type="match status" value="1"/>
</dbReference>
<keyword evidence="5" id="KW-1185">Reference proteome</keyword>
<dbReference type="InterPro" id="IPR032465">
    <property type="entry name" value="ACMSD"/>
</dbReference>
<dbReference type="GO" id="GO:0016787">
    <property type="term" value="F:hydrolase activity"/>
    <property type="evidence" value="ECO:0007669"/>
    <property type="project" value="UniProtKB-KW"/>
</dbReference>
<feature type="region of interest" description="Disordered" evidence="2">
    <location>
        <begin position="1"/>
        <end position="20"/>
    </location>
</feature>
<evidence type="ECO:0000259" key="3">
    <source>
        <dbReference type="Pfam" id="PF04909"/>
    </source>
</evidence>
<keyword evidence="4" id="KW-0378">Hydrolase</keyword>
<proteinExistence type="predicted"/>
<dbReference type="GO" id="GO:0016831">
    <property type="term" value="F:carboxy-lyase activity"/>
    <property type="evidence" value="ECO:0007669"/>
    <property type="project" value="InterPro"/>
</dbReference>
<evidence type="ECO:0000313" key="5">
    <source>
        <dbReference type="Proteomes" id="UP000469385"/>
    </source>
</evidence>
<dbReference type="GO" id="GO:0019748">
    <property type="term" value="P:secondary metabolic process"/>
    <property type="evidence" value="ECO:0007669"/>
    <property type="project" value="TreeGrafter"/>
</dbReference>
<dbReference type="InterPro" id="IPR032466">
    <property type="entry name" value="Metal_Hydrolase"/>
</dbReference>
<protein>
    <submittedName>
        <fullName evidence="4">Amidohydrolase family protein</fullName>
    </submittedName>
</protein>
<dbReference type="Proteomes" id="UP000469385">
    <property type="component" value="Unassembled WGS sequence"/>
</dbReference>
<dbReference type="SUPFAM" id="SSF51556">
    <property type="entry name" value="Metallo-dependent hydrolases"/>
    <property type="match status" value="1"/>
</dbReference>
<dbReference type="GO" id="GO:0005737">
    <property type="term" value="C:cytoplasm"/>
    <property type="evidence" value="ECO:0007669"/>
    <property type="project" value="TreeGrafter"/>
</dbReference>
<keyword evidence="1" id="KW-0456">Lyase</keyword>
<dbReference type="Pfam" id="PF04909">
    <property type="entry name" value="Amidohydro_2"/>
    <property type="match status" value="1"/>
</dbReference>
<evidence type="ECO:0000256" key="1">
    <source>
        <dbReference type="ARBA" id="ARBA00023239"/>
    </source>
</evidence>
<evidence type="ECO:0000256" key="2">
    <source>
        <dbReference type="SAM" id="MobiDB-lite"/>
    </source>
</evidence>